<dbReference type="EMBL" id="FNXT01000801">
    <property type="protein sequence ID" value="SZX67455.1"/>
    <property type="molecule type" value="Genomic_DNA"/>
</dbReference>
<feature type="transmembrane region" description="Helical" evidence="6">
    <location>
        <begin position="579"/>
        <end position="601"/>
    </location>
</feature>
<dbReference type="InterPro" id="IPR036513">
    <property type="entry name" value="STAS_dom_sf"/>
</dbReference>
<dbReference type="STRING" id="3088.A0A383VPK4"/>
<reference evidence="9 10" key="1">
    <citation type="submission" date="2016-10" db="EMBL/GenBank/DDBJ databases">
        <authorList>
            <person name="Cai Z."/>
        </authorList>
    </citation>
    <scope>NUCLEOTIDE SEQUENCE [LARGE SCALE GENOMIC DNA]</scope>
</reference>
<keyword evidence="4 6" id="KW-0472">Membrane</keyword>
<dbReference type="InterPro" id="IPR014710">
    <property type="entry name" value="RmlC-like_jellyroll"/>
</dbReference>
<feature type="transmembrane region" description="Helical" evidence="6">
    <location>
        <begin position="213"/>
        <end position="235"/>
    </location>
</feature>
<keyword evidence="10" id="KW-1185">Reference proteome</keyword>
<feature type="transmembrane region" description="Helical" evidence="6">
    <location>
        <begin position="511"/>
        <end position="531"/>
    </location>
</feature>
<feature type="transmembrane region" description="Helical" evidence="6">
    <location>
        <begin position="338"/>
        <end position="361"/>
    </location>
</feature>
<dbReference type="Gene3D" id="2.60.120.10">
    <property type="entry name" value="Jelly Rolls"/>
    <property type="match status" value="1"/>
</dbReference>
<dbReference type="PANTHER" id="PTHR43310">
    <property type="entry name" value="SULFATE TRANSPORTER YBAR-RELATED"/>
    <property type="match status" value="1"/>
</dbReference>
<dbReference type="InterPro" id="IPR052706">
    <property type="entry name" value="Membrane-Transporter-like"/>
</dbReference>
<feature type="domain" description="Cyclic nucleotide-binding" evidence="7">
    <location>
        <begin position="1000"/>
        <end position="1116"/>
    </location>
</feature>
<sequence length="1134" mass="118709">MSLPRSIPSRGWQQEVPEGDEEADTCAIPIPSIQSASYGAFGGSINSRSAGRLAAAEDLSAASLSRSLAHSSSIMGSSFVAGHSMFSRQVTSGRSAGRNSLEQPAGLPRQGSVHLGLEPGLHSPLLDYQQSLRQLATSVSSTPHHPDAAAAAAYSGTATPHSVAAAEAGLAGDAAAAVGGVYSAPAAAAAAAAAGSGVDSGGFKRGKWGKNDVLYGIINAVVGIPTMISFAAIVYQDPTYKPLLGQLARIAFFSAAMHQLVFTIFSTLPFAVGQPQDVGLIFLSSMATGVAEIGRQQGLDNATVVGTALLTLTVATFVVGVMTLLVAKFKLATLVQYVPLPVVGGYLGYVGLLTCLLSSKFKLATLVQYVPLPVVGGYLGYVGYFCLAAGLGLGCNTTINSFSSWSNLFDHDALIKFIPTFAAALVLWLSMTRATSPWALPITLAAVPAAFHVYLLASGTTLAQAQDAGWVLKPEGKTSEQFWELYKLFNIEDWEFDGICLPALLRQIPKMLGLFFVVTFGSCLDVAAIQADMPFPIDFNSELGTVGLSNIIVGLSGSGYTGSYIFSQTIFSMRAGVSGYMHGAVIFALEAAIFLVPFQVVQYLPNFFFGALLMVFGIEIAGDWLVRSYAKVTRAEYVLLLATFIAIMELELEKGVAAGILMCTLYFAVTYARANMAAFKVLPSRSAAVRSYTESHVLEALNGHIATVAASGFLFFGSSVLMSNKVIQLAEDMVAAAAAGQGSISTQPKAAGPTRALSKDHARAAVVAPADTAAIADGGAAPAAAAAAAAAEASEVVGEHPDYRVLRLASFAVTGAPQAADGGASLHLDAERLALLAKQAPCLIILDFKRVLGIDATAAQTLGSLALVLRRMGVELVISRVASRSMRRLLVAHGIITGGSAGHAESAAVGSTPDEQQPLLDDVSDEELGFCRVFDTLNDAAKYAEDRLLAMAQAAGLLKESMTGLTLQQFFDMHCSQALLTSGVNVGVITAEVAKLGLLRTLPAGQRLFSFGDSPESFFLILKGVVTIQVNSLAPPPSSFRPLPAQLDTFEIERAFASGQGAVVGITDFVLQRLRSFQADTNTECTVLEVQRGALEVMVAEVPAVATALQAILLRDACLSEVYAYEVLERSARA</sequence>
<evidence type="ECO:0008006" key="11">
    <source>
        <dbReference type="Google" id="ProtNLM"/>
    </source>
</evidence>
<dbReference type="PANTHER" id="PTHR43310:SF2">
    <property type="entry name" value="SLC26A_SULP TRANSPORTER DOMAIN-CONTAINING PROTEIN"/>
    <property type="match status" value="1"/>
</dbReference>
<proteinExistence type="predicted"/>
<evidence type="ECO:0000256" key="1">
    <source>
        <dbReference type="ARBA" id="ARBA00004141"/>
    </source>
</evidence>
<name>A0A383VPK4_TETOB</name>
<feature type="transmembrane region" description="Helical" evidence="6">
    <location>
        <begin position="438"/>
        <end position="457"/>
    </location>
</feature>
<feature type="transmembrane region" description="Helical" evidence="6">
    <location>
        <begin position="607"/>
        <end position="626"/>
    </location>
</feature>
<dbReference type="AlphaFoldDB" id="A0A383VPK4"/>
<feature type="transmembrane region" description="Helical" evidence="6">
    <location>
        <begin position="381"/>
        <end position="402"/>
    </location>
</feature>
<dbReference type="InterPro" id="IPR011547">
    <property type="entry name" value="SLC26A/SulP_dom"/>
</dbReference>
<dbReference type="InterPro" id="IPR018490">
    <property type="entry name" value="cNMP-bd_dom_sf"/>
</dbReference>
<evidence type="ECO:0000256" key="3">
    <source>
        <dbReference type="ARBA" id="ARBA00022989"/>
    </source>
</evidence>
<dbReference type="CDD" id="cd07042">
    <property type="entry name" value="STAS_SulP_like_sulfate_transporter"/>
    <property type="match status" value="1"/>
</dbReference>
<evidence type="ECO:0000259" key="7">
    <source>
        <dbReference type="PROSITE" id="PS50042"/>
    </source>
</evidence>
<feature type="transmembrane region" description="Helical" evidence="6">
    <location>
        <begin position="656"/>
        <end position="679"/>
    </location>
</feature>
<accession>A0A383VPK4</accession>
<evidence type="ECO:0000256" key="5">
    <source>
        <dbReference type="SAM" id="MobiDB-lite"/>
    </source>
</evidence>
<keyword evidence="2 6" id="KW-0812">Transmembrane</keyword>
<organism evidence="9 10">
    <name type="scientific">Tetradesmus obliquus</name>
    <name type="common">Green alga</name>
    <name type="synonym">Acutodesmus obliquus</name>
    <dbReference type="NCBI Taxonomy" id="3088"/>
    <lineage>
        <taxon>Eukaryota</taxon>
        <taxon>Viridiplantae</taxon>
        <taxon>Chlorophyta</taxon>
        <taxon>core chlorophytes</taxon>
        <taxon>Chlorophyceae</taxon>
        <taxon>CS clade</taxon>
        <taxon>Sphaeropleales</taxon>
        <taxon>Scenedesmaceae</taxon>
        <taxon>Tetradesmus</taxon>
    </lineage>
</organism>
<feature type="transmembrane region" description="Helical" evidence="6">
    <location>
        <begin position="700"/>
        <end position="722"/>
    </location>
</feature>
<feature type="region of interest" description="Disordered" evidence="5">
    <location>
        <begin position="90"/>
        <end position="114"/>
    </location>
</feature>
<feature type="compositionally biased region" description="Polar residues" evidence="5">
    <location>
        <begin position="90"/>
        <end position="102"/>
    </location>
</feature>
<evidence type="ECO:0000256" key="6">
    <source>
        <dbReference type="SAM" id="Phobius"/>
    </source>
</evidence>
<dbReference type="InterPro" id="IPR002645">
    <property type="entry name" value="STAS_dom"/>
</dbReference>
<evidence type="ECO:0000313" key="9">
    <source>
        <dbReference type="EMBL" id="SZX67455.1"/>
    </source>
</evidence>
<dbReference type="SUPFAM" id="SSF51206">
    <property type="entry name" value="cAMP-binding domain-like"/>
    <property type="match status" value="1"/>
</dbReference>
<feature type="domain" description="STAS" evidence="8">
    <location>
        <begin position="844"/>
        <end position="944"/>
    </location>
</feature>
<protein>
    <recommendedName>
        <fullName evidence="11">STAS domain-containing protein</fullName>
    </recommendedName>
</protein>
<dbReference type="SUPFAM" id="SSF52091">
    <property type="entry name" value="SpoIIaa-like"/>
    <property type="match status" value="1"/>
</dbReference>
<evidence type="ECO:0000256" key="4">
    <source>
        <dbReference type="ARBA" id="ARBA00023136"/>
    </source>
</evidence>
<evidence type="ECO:0000259" key="8">
    <source>
        <dbReference type="PROSITE" id="PS50801"/>
    </source>
</evidence>
<dbReference type="Gene3D" id="3.30.750.24">
    <property type="entry name" value="STAS domain"/>
    <property type="match status" value="1"/>
</dbReference>
<dbReference type="CDD" id="cd00038">
    <property type="entry name" value="CAP_ED"/>
    <property type="match status" value="1"/>
</dbReference>
<feature type="region of interest" description="Disordered" evidence="5">
    <location>
        <begin position="1"/>
        <end position="23"/>
    </location>
</feature>
<comment type="subcellular location">
    <subcellularLocation>
        <location evidence="1">Membrane</location>
        <topology evidence="1">Multi-pass membrane protein</topology>
    </subcellularLocation>
</comment>
<gene>
    <name evidence="9" type="ORF">BQ4739_LOCUS7849</name>
</gene>
<evidence type="ECO:0000256" key="2">
    <source>
        <dbReference type="ARBA" id="ARBA00022692"/>
    </source>
</evidence>
<feature type="transmembrane region" description="Helical" evidence="6">
    <location>
        <begin position="302"/>
        <end position="326"/>
    </location>
</feature>
<evidence type="ECO:0000313" key="10">
    <source>
        <dbReference type="Proteomes" id="UP000256970"/>
    </source>
</evidence>
<dbReference type="GO" id="GO:0016020">
    <property type="term" value="C:membrane"/>
    <property type="evidence" value="ECO:0007669"/>
    <property type="project" value="UniProtKB-SubCell"/>
</dbReference>
<dbReference type="Pfam" id="PF00916">
    <property type="entry name" value="Sulfate_transp"/>
    <property type="match status" value="1"/>
</dbReference>
<feature type="transmembrane region" description="Helical" evidence="6">
    <location>
        <begin position="633"/>
        <end position="650"/>
    </location>
</feature>
<keyword evidence="3 6" id="KW-1133">Transmembrane helix</keyword>
<feature type="transmembrane region" description="Helical" evidence="6">
    <location>
        <begin position="543"/>
        <end position="567"/>
    </location>
</feature>
<dbReference type="PROSITE" id="PS50801">
    <property type="entry name" value="STAS"/>
    <property type="match status" value="1"/>
</dbReference>
<feature type="transmembrane region" description="Helical" evidence="6">
    <location>
        <begin position="247"/>
        <end position="271"/>
    </location>
</feature>
<dbReference type="InterPro" id="IPR000595">
    <property type="entry name" value="cNMP-bd_dom"/>
</dbReference>
<dbReference type="PROSITE" id="PS50042">
    <property type="entry name" value="CNMP_BINDING_3"/>
    <property type="match status" value="1"/>
</dbReference>
<dbReference type="Proteomes" id="UP000256970">
    <property type="component" value="Unassembled WGS sequence"/>
</dbReference>